<dbReference type="PANTHER" id="PTHR35848">
    <property type="entry name" value="OXALATE-BINDING PROTEIN"/>
    <property type="match status" value="1"/>
</dbReference>
<gene>
    <name evidence="3" type="ORF">E4186_11645</name>
</gene>
<dbReference type="GO" id="GO:0046872">
    <property type="term" value="F:metal ion binding"/>
    <property type="evidence" value="ECO:0007669"/>
    <property type="project" value="UniProtKB-KW"/>
</dbReference>
<dbReference type="AlphaFoldDB" id="A0AAE7DQF2"/>
<feature type="domain" description="Cupin type-2" evidence="2">
    <location>
        <begin position="50"/>
        <end position="120"/>
    </location>
</feature>
<dbReference type="Gene3D" id="2.60.120.10">
    <property type="entry name" value="Jelly Rolls"/>
    <property type="match status" value="1"/>
</dbReference>
<dbReference type="Pfam" id="PF07883">
    <property type="entry name" value="Cupin_2"/>
    <property type="match status" value="1"/>
</dbReference>
<dbReference type="InterPro" id="IPR051610">
    <property type="entry name" value="GPI/OXD"/>
</dbReference>
<dbReference type="InterPro" id="IPR011051">
    <property type="entry name" value="RmlC_Cupin_sf"/>
</dbReference>
<evidence type="ECO:0000313" key="4">
    <source>
        <dbReference type="Proteomes" id="UP000502006"/>
    </source>
</evidence>
<dbReference type="CDD" id="cd02224">
    <property type="entry name" value="cupin_SPO2919-like"/>
    <property type="match status" value="1"/>
</dbReference>
<dbReference type="RefSeq" id="WP_042650057.1">
    <property type="nucleotide sequence ID" value="NZ_CAWMGL010000185.1"/>
</dbReference>
<sequence length="166" mass="18216">MTHRTPIQATQIPESTAKSLYPEPFASLVKHRTRRKLGEHFGLANFGVNLTTLAPGAISALKHHHSKQDEFVYVLSGTPRLRYGEEEYLMSPGECIGFKGGNGLAHQLLNYGEEDAVYLELGDRLAGDTVQYPDDDLALVQGADGAWIARHKDGTPYQEPLTVGKA</sequence>
<evidence type="ECO:0000313" key="3">
    <source>
        <dbReference type="EMBL" id="QJT30766.1"/>
    </source>
</evidence>
<dbReference type="PANTHER" id="PTHR35848:SF9">
    <property type="entry name" value="SLL1358 PROTEIN"/>
    <property type="match status" value="1"/>
</dbReference>
<accession>A0AAE7DQF2</accession>
<proteinExistence type="predicted"/>
<dbReference type="EMBL" id="CP038444">
    <property type="protein sequence ID" value="QJT30766.1"/>
    <property type="molecule type" value="Genomic_DNA"/>
</dbReference>
<dbReference type="InterPro" id="IPR014710">
    <property type="entry name" value="RmlC-like_jellyroll"/>
</dbReference>
<keyword evidence="1" id="KW-0479">Metal-binding</keyword>
<reference evidence="3 4" key="1">
    <citation type="submission" date="2019-03" db="EMBL/GenBank/DDBJ databases">
        <title>Novel transposon Tn6433 accelerates the dissemination of tet(E) in Aeromonas from aerobic biofilm under oxytetracycline stress.</title>
        <authorList>
            <person name="Shi Y."/>
            <person name="Tian Z."/>
            <person name="Zhang Y."/>
            <person name="Zhang H."/>
            <person name="Yang M."/>
        </authorList>
    </citation>
    <scope>NUCLEOTIDE SEQUENCE [LARGE SCALE GENOMIC DNA]</scope>
    <source>
        <strain evidence="3 4">T5-8</strain>
    </source>
</reference>
<evidence type="ECO:0000256" key="1">
    <source>
        <dbReference type="ARBA" id="ARBA00022723"/>
    </source>
</evidence>
<organism evidence="3 4">
    <name type="scientific">Aeromonas media</name>
    <dbReference type="NCBI Taxonomy" id="651"/>
    <lineage>
        <taxon>Bacteria</taxon>
        <taxon>Pseudomonadati</taxon>
        <taxon>Pseudomonadota</taxon>
        <taxon>Gammaproteobacteria</taxon>
        <taxon>Aeromonadales</taxon>
        <taxon>Aeromonadaceae</taxon>
        <taxon>Aeromonas</taxon>
    </lineage>
</organism>
<name>A0AAE7DQF2_AERME</name>
<dbReference type="Proteomes" id="UP000502006">
    <property type="component" value="Chromosome"/>
</dbReference>
<protein>
    <submittedName>
        <fullName evidence="3">Cupin domain-containing protein</fullName>
    </submittedName>
</protein>
<dbReference type="InterPro" id="IPR013096">
    <property type="entry name" value="Cupin_2"/>
</dbReference>
<evidence type="ECO:0000259" key="2">
    <source>
        <dbReference type="Pfam" id="PF07883"/>
    </source>
</evidence>
<dbReference type="SUPFAM" id="SSF51182">
    <property type="entry name" value="RmlC-like cupins"/>
    <property type="match status" value="1"/>
</dbReference>